<keyword evidence="17" id="KW-1208">Phospholipid metabolism</keyword>
<evidence type="ECO:0000256" key="10">
    <source>
        <dbReference type="ARBA" id="ARBA00022679"/>
    </source>
</evidence>
<gene>
    <name evidence="20" type="ORF">J2Z42_000321</name>
</gene>
<organism evidence="20 21">
    <name type="scientific">Clostridium algifaecis</name>
    <dbReference type="NCBI Taxonomy" id="1472040"/>
    <lineage>
        <taxon>Bacteria</taxon>
        <taxon>Bacillati</taxon>
        <taxon>Bacillota</taxon>
        <taxon>Clostridia</taxon>
        <taxon>Eubacteriales</taxon>
        <taxon>Clostridiaceae</taxon>
        <taxon>Clostridium</taxon>
    </lineage>
</organism>
<comment type="similarity">
    <text evidence="5 18">Belongs to the CDS family.</text>
</comment>
<comment type="subcellular location">
    <subcellularLocation>
        <location evidence="2">Cell membrane</location>
        <topology evidence="2">Multi-pass membrane protein</topology>
    </subcellularLocation>
</comment>
<evidence type="ECO:0000256" key="7">
    <source>
        <dbReference type="ARBA" id="ARBA00019373"/>
    </source>
</evidence>
<evidence type="ECO:0000256" key="2">
    <source>
        <dbReference type="ARBA" id="ARBA00004651"/>
    </source>
</evidence>
<evidence type="ECO:0000256" key="16">
    <source>
        <dbReference type="ARBA" id="ARBA00023209"/>
    </source>
</evidence>
<comment type="catalytic activity">
    <reaction evidence="1 18">
        <text>a 1,2-diacyl-sn-glycero-3-phosphate + CTP + H(+) = a CDP-1,2-diacyl-sn-glycerol + diphosphate</text>
        <dbReference type="Rhea" id="RHEA:16229"/>
        <dbReference type="ChEBI" id="CHEBI:15378"/>
        <dbReference type="ChEBI" id="CHEBI:33019"/>
        <dbReference type="ChEBI" id="CHEBI:37563"/>
        <dbReference type="ChEBI" id="CHEBI:58332"/>
        <dbReference type="ChEBI" id="CHEBI:58608"/>
        <dbReference type="EC" id="2.7.7.41"/>
    </reaction>
</comment>
<dbReference type="PANTHER" id="PTHR46382">
    <property type="entry name" value="PHOSPHATIDATE CYTIDYLYLTRANSFERASE"/>
    <property type="match status" value="1"/>
</dbReference>
<reference evidence="20 21" key="1">
    <citation type="submission" date="2021-03" db="EMBL/GenBank/DDBJ databases">
        <title>Genomic Encyclopedia of Type Strains, Phase IV (KMG-IV): sequencing the most valuable type-strain genomes for metagenomic binning, comparative biology and taxonomic classification.</title>
        <authorList>
            <person name="Goeker M."/>
        </authorList>
    </citation>
    <scope>NUCLEOTIDE SEQUENCE [LARGE SCALE GENOMIC DNA]</scope>
    <source>
        <strain evidence="20 21">DSM 28783</strain>
    </source>
</reference>
<evidence type="ECO:0000256" key="3">
    <source>
        <dbReference type="ARBA" id="ARBA00005119"/>
    </source>
</evidence>
<dbReference type="EMBL" id="JAGGLM010000001">
    <property type="protein sequence ID" value="MBP2031656.1"/>
    <property type="molecule type" value="Genomic_DNA"/>
</dbReference>
<evidence type="ECO:0000313" key="20">
    <source>
        <dbReference type="EMBL" id="MBP2031656.1"/>
    </source>
</evidence>
<evidence type="ECO:0000256" key="4">
    <source>
        <dbReference type="ARBA" id="ARBA00005189"/>
    </source>
</evidence>
<keyword evidence="9" id="KW-0444">Lipid biosynthesis</keyword>
<evidence type="ECO:0000256" key="11">
    <source>
        <dbReference type="ARBA" id="ARBA00022692"/>
    </source>
</evidence>
<keyword evidence="11 18" id="KW-0812">Transmembrane</keyword>
<evidence type="ECO:0000313" key="21">
    <source>
        <dbReference type="Proteomes" id="UP001519307"/>
    </source>
</evidence>
<feature type="transmembrane region" description="Helical" evidence="19">
    <location>
        <begin position="197"/>
        <end position="219"/>
    </location>
</feature>
<dbReference type="PANTHER" id="PTHR46382:SF1">
    <property type="entry name" value="PHOSPHATIDATE CYTIDYLYLTRANSFERASE"/>
    <property type="match status" value="1"/>
</dbReference>
<keyword evidence="21" id="KW-1185">Reference proteome</keyword>
<proteinExistence type="inferred from homology"/>
<feature type="transmembrane region" description="Helical" evidence="19">
    <location>
        <begin position="73"/>
        <end position="93"/>
    </location>
</feature>
<evidence type="ECO:0000256" key="8">
    <source>
        <dbReference type="ARBA" id="ARBA00022475"/>
    </source>
</evidence>
<evidence type="ECO:0000256" key="13">
    <source>
        <dbReference type="ARBA" id="ARBA00022989"/>
    </source>
</evidence>
<dbReference type="Proteomes" id="UP001519307">
    <property type="component" value="Unassembled WGS sequence"/>
</dbReference>
<evidence type="ECO:0000256" key="12">
    <source>
        <dbReference type="ARBA" id="ARBA00022695"/>
    </source>
</evidence>
<feature type="transmembrane region" description="Helical" evidence="19">
    <location>
        <begin position="47"/>
        <end position="67"/>
    </location>
</feature>
<feature type="transmembrane region" description="Helical" evidence="19">
    <location>
        <begin position="170"/>
        <end position="191"/>
    </location>
</feature>
<dbReference type="PROSITE" id="PS01315">
    <property type="entry name" value="CDS"/>
    <property type="match status" value="1"/>
</dbReference>
<feature type="transmembrane region" description="Helical" evidence="19">
    <location>
        <begin position="6"/>
        <end position="35"/>
    </location>
</feature>
<keyword evidence="13 19" id="KW-1133">Transmembrane helix</keyword>
<feature type="transmembrane region" description="Helical" evidence="19">
    <location>
        <begin position="100"/>
        <end position="121"/>
    </location>
</feature>
<accession>A0ABS4KQJ4</accession>
<comment type="pathway">
    <text evidence="3 18">Phospholipid metabolism; CDP-diacylglycerol biosynthesis; CDP-diacylglycerol from sn-glycerol 3-phosphate: step 3/3.</text>
</comment>
<evidence type="ECO:0000256" key="9">
    <source>
        <dbReference type="ARBA" id="ARBA00022516"/>
    </source>
</evidence>
<evidence type="ECO:0000256" key="14">
    <source>
        <dbReference type="ARBA" id="ARBA00023098"/>
    </source>
</evidence>
<keyword evidence="14" id="KW-0443">Lipid metabolism</keyword>
<keyword evidence="10 18" id="KW-0808">Transferase</keyword>
<evidence type="ECO:0000256" key="6">
    <source>
        <dbReference type="ARBA" id="ARBA00012487"/>
    </source>
</evidence>
<keyword evidence="12 18" id="KW-0548">Nucleotidyltransferase</keyword>
<evidence type="ECO:0000256" key="17">
    <source>
        <dbReference type="ARBA" id="ARBA00023264"/>
    </source>
</evidence>
<sequence>MNSRYLGAVIIAPFILFLFVGGIYLNYLIMILSIIGMHEFYASVKKNGINAISKLGYLICIIYYFYIGYNVNYKLIFLSLIILSFILMCIPVVNSKYNFIDIAVTIFGFIYVGVFFSFIVIVDNLKYGNYLVWLIFIASWICDTFAYYSGKFFGKRKLCPRLSPKKTFEGSIGGIIGSILSCTLFGIFSIYKGVPLAVYNYAAIGFLCGILSQFGDLFASSIKRHAGVKDYGNLIPGHGGILDRFDSILFSAVVVYCYLTIINLI</sequence>
<evidence type="ECO:0000256" key="15">
    <source>
        <dbReference type="ARBA" id="ARBA00023136"/>
    </source>
</evidence>
<name>A0ABS4KQJ4_9CLOT</name>
<evidence type="ECO:0000256" key="5">
    <source>
        <dbReference type="ARBA" id="ARBA00010185"/>
    </source>
</evidence>
<dbReference type="GO" id="GO:0004605">
    <property type="term" value="F:phosphatidate cytidylyltransferase activity"/>
    <property type="evidence" value="ECO:0007669"/>
    <property type="project" value="UniProtKB-EC"/>
</dbReference>
<keyword evidence="15 19" id="KW-0472">Membrane</keyword>
<evidence type="ECO:0000256" key="1">
    <source>
        <dbReference type="ARBA" id="ARBA00001698"/>
    </source>
</evidence>
<protein>
    <recommendedName>
        <fullName evidence="7 18">Phosphatidate cytidylyltransferase</fullName>
        <ecNumber evidence="6 18">2.7.7.41</ecNumber>
    </recommendedName>
</protein>
<dbReference type="Pfam" id="PF01148">
    <property type="entry name" value="CTP_transf_1"/>
    <property type="match status" value="1"/>
</dbReference>
<keyword evidence="16" id="KW-0594">Phospholipid biosynthesis</keyword>
<comment type="caution">
    <text evidence="20">The sequence shown here is derived from an EMBL/GenBank/DDBJ whole genome shotgun (WGS) entry which is preliminary data.</text>
</comment>
<keyword evidence="8" id="KW-1003">Cell membrane</keyword>
<dbReference type="InterPro" id="IPR000374">
    <property type="entry name" value="PC_trans"/>
</dbReference>
<feature type="transmembrane region" description="Helical" evidence="19">
    <location>
        <begin position="127"/>
        <end position="149"/>
    </location>
</feature>
<comment type="pathway">
    <text evidence="4">Lipid metabolism.</text>
</comment>
<evidence type="ECO:0000256" key="18">
    <source>
        <dbReference type="RuleBase" id="RU003938"/>
    </source>
</evidence>
<dbReference type="RefSeq" id="WP_209700602.1">
    <property type="nucleotide sequence ID" value="NZ_JAGGLM010000001.1"/>
</dbReference>
<dbReference type="EC" id="2.7.7.41" evidence="6 18"/>
<evidence type="ECO:0000256" key="19">
    <source>
        <dbReference type="SAM" id="Phobius"/>
    </source>
</evidence>